<name>A0A2H0TYX5_9BACT</name>
<dbReference type="InterPro" id="IPR003607">
    <property type="entry name" value="HD/PDEase_dom"/>
</dbReference>
<evidence type="ECO:0000313" key="2">
    <source>
        <dbReference type="EMBL" id="PIR76716.1"/>
    </source>
</evidence>
<dbReference type="AlphaFoldDB" id="A0A2H0TYX5"/>
<feature type="domain" description="HD/PDEase" evidence="1">
    <location>
        <begin position="27"/>
        <end position="153"/>
    </location>
</feature>
<accession>A0A2H0TYX5</accession>
<comment type="caution">
    <text evidence="2">The sequence shown here is derived from an EMBL/GenBank/DDBJ whole genome shotgun (WGS) entry which is preliminary data.</text>
</comment>
<dbReference type="Gene3D" id="1.10.3210.10">
    <property type="entry name" value="Hypothetical protein af1432"/>
    <property type="match status" value="1"/>
</dbReference>
<protein>
    <recommendedName>
        <fullName evidence="1">HD/PDEase domain-containing protein</fullName>
    </recommendedName>
</protein>
<evidence type="ECO:0000313" key="3">
    <source>
        <dbReference type="Proteomes" id="UP000231530"/>
    </source>
</evidence>
<dbReference type="Proteomes" id="UP000231530">
    <property type="component" value="Unassembled WGS sequence"/>
</dbReference>
<dbReference type="EMBL" id="PFBY01000009">
    <property type="protein sequence ID" value="PIR76716.1"/>
    <property type="molecule type" value="Genomic_DNA"/>
</dbReference>
<dbReference type="SMART" id="SM00471">
    <property type="entry name" value="HDc"/>
    <property type="match status" value="1"/>
</dbReference>
<proteinExistence type="predicted"/>
<reference evidence="3" key="1">
    <citation type="submission" date="2017-09" db="EMBL/GenBank/DDBJ databases">
        <title>Depth-based differentiation of microbial function through sediment-hosted aquifers and enrichment of novel symbionts in the deep terrestrial subsurface.</title>
        <authorList>
            <person name="Probst A.J."/>
            <person name="Ladd B."/>
            <person name="Jarett J.K."/>
            <person name="Geller-Mcgrath D.E."/>
            <person name="Sieber C.M.K."/>
            <person name="Emerson J.B."/>
            <person name="Anantharaman K."/>
            <person name="Thomas B.C."/>
            <person name="Malmstrom R."/>
            <person name="Stieglmeier M."/>
            <person name="Klingl A."/>
            <person name="Woyke T."/>
            <person name="Ryan C.M."/>
            <person name="Banfield J.F."/>
        </authorList>
    </citation>
    <scope>NUCLEOTIDE SEQUENCE [LARGE SCALE GENOMIC DNA]</scope>
</reference>
<evidence type="ECO:0000259" key="1">
    <source>
        <dbReference type="SMART" id="SM00471"/>
    </source>
</evidence>
<gene>
    <name evidence="2" type="ORF">COU32_00515</name>
</gene>
<sequence length="213" mass="25265">MAFLEREQNIVELVVSKVHALFALCPDDAHGFDHAERVAGYAAYIAHHEGKNMFMSTLAGWLHDIGRAIEEYPEQFPTYNAKKTHHELSYELLQQWFREDEQFFIFSDEEKLELLYDLRNHWNDEADKYDSAYILRDADKIDGLGEIGLQRHFAHHEHDTKKEAHLDIRLRYEWIYHFKTKTAKKMCEKQHLIDPIEAERTRLLTADIKPVEL</sequence>
<dbReference type="CDD" id="cd00077">
    <property type="entry name" value="HDc"/>
    <property type="match status" value="1"/>
</dbReference>
<organism evidence="2 3">
    <name type="scientific">Candidatus Magasanikbacteria bacterium CG10_big_fil_rev_8_21_14_0_10_42_10</name>
    <dbReference type="NCBI Taxonomy" id="1974649"/>
    <lineage>
        <taxon>Bacteria</taxon>
        <taxon>Candidatus Magasanikiibacteriota</taxon>
    </lineage>
</organism>
<dbReference type="SUPFAM" id="SSF109604">
    <property type="entry name" value="HD-domain/PDEase-like"/>
    <property type="match status" value="1"/>
</dbReference>